<keyword evidence="9" id="KW-0472">Membrane</keyword>
<keyword evidence="8" id="KW-0528">Neurotoxin</keyword>
<sequence>MAHICQKSRERLKIDHLIHWHVWHNNFKELDEELTKNEYDIGKRDPRGRTPLMLAVTLGHLESTRVLLRHNADISVEDKDGFTVIHEAVSTGYPELVQEILGHRDFQRYNSRVGGIPQLLKQIQDVRSNVRIDTSLLGFDHSNWQRGSRSYIFKGHNDGAVMMEVDHEVGQVYVEQMGVVPPHVADFSSTLRSPTEAVSTRLTTPIITTCINIDKISFERSKSGIWGWRSNKTEMINGYECKVFGANNVELVTRTRTEHLSDADKARHKSARSPFQSFLGIVESENKGVPVAMNGDTSEYRSNPCHITPEEYFDSSVDLGRRDIGQPREVSSKVQKFKANLWLCENYPLSLQEQILPIVDLMAISSSHFAKLRDFITLQLPSGFPVKIEIPIFHVLNARITFENIYSLDEPVSGVTPIRDDNTCACVVDKNCFEPPTGYVRLGSDEEFRHLSIESDDDLLQLAIQQSLIEAGSEEEQVTIWEALRAHRPLSEDRDLQRAIQDSMNDYQNCNNFALVSNFEHSCALQRSTDPSEDPQLTLALQLSHQAALEEQNIRKEEEEHIARAIQLSLSEK</sequence>
<evidence type="ECO:0000256" key="11">
    <source>
        <dbReference type="ARBA" id="ARBA00024956"/>
    </source>
</evidence>
<dbReference type="Proteomes" id="UP000694941">
    <property type="component" value="Unplaced"/>
</dbReference>
<proteinExistence type="predicted"/>
<feature type="repeat" description="ANK" evidence="12">
    <location>
        <begin position="47"/>
        <end position="79"/>
    </location>
</feature>
<reference evidence="15" key="1">
    <citation type="submission" date="2025-08" db="UniProtKB">
        <authorList>
            <consortium name="RefSeq"/>
        </authorList>
    </citation>
    <scope>IDENTIFICATION</scope>
    <source>
        <tissue evidence="15">Muscle</tissue>
    </source>
</reference>
<comment type="subcellular location">
    <subcellularLocation>
        <location evidence="2">Cell membrane</location>
    </subcellularLocation>
    <subcellularLocation>
        <location evidence="3">Late endosome</location>
    </subcellularLocation>
    <subcellularLocation>
        <location evidence="1">Target cell membrane</location>
    </subcellularLocation>
</comment>
<dbReference type="Pfam" id="PF11904">
    <property type="entry name" value="ANKRD13_C"/>
    <property type="match status" value="1"/>
</dbReference>
<dbReference type="PROSITE" id="PS50088">
    <property type="entry name" value="ANK_REPEAT"/>
    <property type="match status" value="1"/>
</dbReference>
<evidence type="ECO:0000313" key="15">
    <source>
        <dbReference type="RefSeq" id="XP_013784163.1"/>
    </source>
</evidence>
<evidence type="ECO:0000256" key="3">
    <source>
        <dbReference type="ARBA" id="ARBA00004603"/>
    </source>
</evidence>
<keyword evidence="14" id="KW-1185">Reference proteome</keyword>
<feature type="domain" description="Ankyrin repeat" evidence="13">
    <location>
        <begin position="131"/>
        <end position="439"/>
    </location>
</feature>
<accession>A0ABM1BL40</accession>
<evidence type="ECO:0000256" key="6">
    <source>
        <dbReference type="ARBA" id="ARBA00022537"/>
    </source>
</evidence>
<dbReference type="PROSITE" id="PS50297">
    <property type="entry name" value="ANK_REP_REGION"/>
    <property type="match status" value="1"/>
</dbReference>
<evidence type="ECO:0000313" key="14">
    <source>
        <dbReference type="Proteomes" id="UP000694941"/>
    </source>
</evidence>
<keyword evidence="7" id="KW-0677">Repeat</keyword>
<dbReference type="InterPro" id="IPR003903">
    <property type="entry name" value="UIM_dom"/>
</dbReference>
<organism evidence="14 15">
    <name type="scientific">Limulus polyphemus</name>
    <name type="common">Atlantic horseshoe crab</name>
    <dbReference type="NCBI Taxonomy" id="6850"/>
    <lineage>
        <taxon>Eukaryota</taxon>
        <taxon>Metazoa</taxon>
        <taxon>Ecdysozoa</taxon>
        <taxon>Arthropoda</taxon>
        <taxon>Chelicerata</taxon>
        <taxon>Merostomata</taxon>
        <taxon>Xiphosura</taxon>
        <taxon>Limulidae</taxon>
        <taxon>Limulus</taxon>
    </lineage>
</organism>
<comment type="function">
    <text evidence="11">Ubiquitin-binding protein that specifically recognizes and binds 'Lys-63'-linked ubiquitin. Does not bind 'Lys-48'-linked ubiquitin. Positively regulates the internalization of ligand-activated EGFR by binding to the Ub moiety of ubiquitinated EGFR at the cell membrane.</text>
</comment>
<evidence type="ECO:0000256" key="4">
    <source>
        <dbReference type="ARBA" id="ARBA00022475"/>
    </source>
</evidence>
<dbReference type="InterPro" id="IPR021832">
    <property type="entry name" value="ANKRD13"/>
</dbReference>
<keyword evidence="8" id="KW-0638">Presynaptic neurotoxin</keyword>
<evidence type="ECO:0000256" key="2">
    <source>
        <dbReference type="ARBA" id="ARBA00004236"/>
    </source>
</evidence>
<keyword evidence="10" id="KW-1053">Target membrane</keyword>
<dbReference type="SMART" id="SM00726">
    <property type="entry name" value="UIM"/>
    <property type="match status" value="4"/>
</dbReference>
<keyword evidence="6" id="KW-1052">Target cell membrane</keyword>
<evidence type="ECO:0000256" key="1">
    <source>
        <dbReference type="ARBA" id="ARBA00004175"/>
    </source>
</evidence>
<dbReference type="Pfam" id="PF12796">
    <property type="entry name" value="Ank_2"/>
    <property type="match status" value="1"/>
</dbReference>
<dbReference type="Gene3D" id="1.25.40.20">
    <property type="entry name" value="Ankyrin repeat-containing domain"/>
    <property type="match status" value="1"/>
</dbReference>
<gene>
    <name evidence="15" type="primary">LOC106468290</name>
</gene>
<dbReference type="PANTHER" id="PTHR12447">
    <property type="entry name" value="ANKYRIN REPEAT DOMAIN-CONTAINING PROTEIN 13"/>
    <property type="match status" value="1"/>
</dbReference>
<evidence type="ECO:0000256" key="12">
    <source>
        <dbReference type="PROSITE-ProRule" id="PRU00023"/>
    </source>
</evidence>
<evidence type="ECO:0000256" key="7">
    <source>
        <dbReference type="ARBA" id="ARBA00022737"/>
    </source>
</evidence>
<dbReference type="GeneID" id="106468290"/>
<dbReference type="Gene3D" id="6.10.250.1800">
    <property type="match status" value="1"/>
</dbReference>
<dbReference type="InterPro" id="IPR055285">
    <property type="entry name" value="ANKRD13_C"/>
</dbReference>
<keyword evidence="8" id="KW-0800">Toxin</keyword>
<evidence type="ECO:0000259" key="13">
    <source>
        <dbReference type="Pfam" id="PF11904"/>
    </source>
</evidence>
<evidence type="ECO:0000256" key="8">
    <source>
        <dbReference type="ARBA" id="ARBA00023028"/>
    </source>
</evidence>
<protein>
    <submittedName>
        <fullName evidence="15">Ankyrin repeat domain-containing protein 13D-like</fullName>
    </submittedName>
</protein>
<dbReference type="PROSITE" id="PS50330">
    <property type="entry name" value="UIM"/>
    <property type="match status" value="1"/>
</dbReference>
<dbReference type="InterPro" id="IPR002110">
    <property type="entry name" value="Ankyrin_rpt"/>
</dbReference>
<evidence type="ECO:0000256" key="10">
    <source>
        <dbReference type="ARBA" id="ARBA00023298"/>
    </source>
</evidence>
<dbReference type="InterPro" id="IPR036770">
    <property type="entry name" value="Ankyrin_rpt-contain_sf"/>
</dbReference>
<evidence type="ECO:0000256" key="9">
    <source>
        <dbReference type="ARBA" id="ARBA00023136"/>
    </source>
</evidence>
<keyword evidence="12" id="KW-0040">ANK repeat</keyword>
<keyword evidence="4" id="KW-1003">Cell membrane</keyword>
<dbReference type="Pfam" id="PF02809">
    <property type="entry name" value="UIM"/>
    <property type="match status" value="4"/>
</dbReference>
<name>A0ABM1BL40_LIMPO</name>
<dbReference type="PANTHER" id="PTHR12447:SF31">
    <property type="entry name" value="LD31969P"/>
    <property type="match status" value="1"/>
</dbReference>
<dbReference type="RefSeq" id="XP_013784163.1">
    <property type="nucleotide sequence ID" value="XM_013928709.2"/>
</dbReference>
<evidence type="ECO:0000256" key="5">
    <source>
        <dbReference type="ARBA" id="ARBA00022483"/>
    </source>
</evidence>
<dbReference type="SUPFAM" id="SSF48403">
    <property type="entry name" value="Ankyrin repeat"/>
    <property type="match status" value="1"/>
</dbReference>
<dbReference type="SMART" id="SM00248">
    <property type="entry name" value="ANK"/>
    <property type="match status" value="2"/>
</dbReference>
<keyword evidence="5" id="KW-0268">Exocytosis</keyword>